<dbReference type="AlphaFoldDB" id="A0A1H1UIC5"/>
<gene>
    <name evidence="2" type="ORF">SAMN04489812_2802</name>
</gene>
<evidence type="ECO:0008006" key="4">
    <source>
        <dbReference type="Google" id="ProtNLM"/>
    </source>
</evidence>
<dbReference type="RefSeq" id="WP_091525700.1">
    <property type="nucleotide sequence ID" value="NZ_LT629772.1"/>
</dbReference>
<sequence>MNDATQPRERSFREGSLSERSRSWVVAGMAFCLVIIFLAVWVTYAGAHTYERFEQLPPGASSTIDDTTYRVVALRQTETVTDGEETHPAAAGAIWVVAEVEVTIPRKMETVPCSLLLVSDDRRAWEPQTSFYNRKLPQYCGDYDHPITPKKPWRLEQVFEVPARFKDRIYGLATPDPASSAPTKVLRPA</sequence>
<feature type="transmembrane region" description="Helical" evidence="1">
    <location>
        <begin position="21"/>
        <end position="44"/>
    </location>
</feature>
<dbReference type="STRING" id="630515.SAMN04489812_2802"/>
<evidence type="ECO:0000313" key="3">
    <source>
        <dbReference type="Proteomes" id="UP000199103"/>
    </source>
</evidence>
<keyword evidence="1" id="KW-0812">Transmembrane</keyword>
<keyword evidence="1" id="KW-0472">Membrane</keyword>
<evidence type="ECO:0000256" key="1">
    <source>
        <dbReference type="SAM" id="Phobius"/>
    </source>
</evidence>
<name>A0A1H1UIC5_9ACTN</name>
<dbReference type="EMBL" id="LT629772">
    <property type="protein sequence ID" value="SDS72228.1"/>
    <property type="molecule type" value="Genomic_DNA"/>
</dbReference>
<dbReference type="Proteomes" id="UP000199103">
    <property type="component" value="Chromosome I"/>
</dbReference>
<proteinExistence type="predicted"/>
<protein>
    <recommendedName>
        <fullName evidence="4">DUF4352 domain-containing protein</fullName>
    </recommendedName>
</protein>
<dbReference type="OrthoDB" id="3727746at2"/>
<evidence type="ECO:0000313" key="2">
    <source>
        <dbReference type="EMBL" id="SDS72228.1"/>
    </source>
</evidence>
<keyword evidence="1" id="KW-1133">Transmembrane helix</keyword>
<keyword evidence="3" id="KW-1185">Reference proteome</keyword>
<organism evidence="2 3">
    <name type="scientific">Microlunatus soli</name>
    <dbReference type="NCBI Taxonomy" id="630515"/>
    <lineage>
        <taxon>Bacteria</taxon>
        <taxon>Bacillati</taxon>
        <taxon>Actinomycetota</taxon>
        <taxon>Actinomycetes</taxon>
        <taxon>Propionibacteriales</taxon>
        <taxon>Propionibacteriaceae</taxon>
        <taxon>Microlunatus</taxon>
    </lineage>
</organism>
<reference evidence="2 3" key="1">
    <citation type="submission" date="2016-10" db="EMBL/GenBank/DDBJ databases">
        <authorList>
            <person name="de Groot N.N."/>
        </authorList>
    </citation>
    <scope>NUCLEOTIDE SEQUENCE [LARGE SCALE GENOMIC DNA]</scope>
    <source>
        <strain evidence="2 3">DSM 21800</strain>
    </source>
</reference>
<accession>A0A1H1UIC5</accession>